<feature type="compositionally biased region" description="Basic and acidic residues" evidence="1">
    <location>
        <begin position="26"/>
        <end position="45"/>
    </location>
</feature>
<sequence length="72" mass="8019">MMMNTEHNRDQGGFHPVLRVATSKAGDAERQTQPHHEGGDNRGDEDSSGFAGSLESESRLGNMWVLKISFRF</sequence>
<accession>A0AAP0LHN1</accession>
<evidence type="ECO:0000313" key="2">
    <source>
        <dbReference type="EMBL" id="KAK9175241.1"/>
    </source>
</evidence>
<feature type="region of interest" description="Disordered" evidence="1">
    <location>
        <begin position="21"/>
        <end position="55"/>
    </location>
</feature>
<dbReference type="EMBL" id="JBCGBO010000025">
    <property type="protein sequence ID" value="KAK9175241.1"/>
    <property type="molecule type" value="Genomic_DNA"/>
</dbReference>
<keyword evidence="3" id="KW-1185">Reference proteome</keyword>
<organism evidence="2 3">
    <name type="scientific">Citrus x changshan-huyou</name>
    <dbReference type="NCBI Taxonomy" id="2935761"/>
    <lineage>
        <taxon>Eukaryota</taxon>
        <taxon>Viridiplantae</taxon>
        <taxon>Streptophyta</taxon>
        <taxon>Embryophyta</taxon>
        <taxon>Tracheophyta</taxon>
        <taxon>Spermatophyta</taxon>
        <taxon>Magnoliopsida</taxon>
        <taxon>eudicotyledons</taxon>
        <taxon>Gunneridae</taxon>
        <taxon>Pentapetalae</taxon>
        <taxon>rosids</taxon>
        <taxon>malvids</taxon>
        <taxon>Sapindales</taxon>
        <taxon>Rutaceae</taxon>
        <taxon>Aurantioideae</taxon>
        <taxon>Citrus</taxon>
    </lineage>
</organism>
<evidence type="ECO:0000313" key="3">
    <source>
        <dbReference type="Proteomes" id="UP001428341"/>
    </source>
</evidence>
<proteinExistence type="predicted"/>
<dbReference type="AlphaFoldDB" id="A0AAP0LHN1"/>
<protein>
    <submittedName>
        <fullName evidence="2">Uncharacterized protein</fullName>
    </submittedName>
</protein>
<dbReference type="Proteomes" id="UP001428341">
    <property type="component" value="Unassembled WGS sequence"/>
</dbReference>
<name>A0AAP0LHN1_9ROSI</name>
<reference evidence="2 3" key="1">
    <citation type="submission" date="2024-05" db="EMBL/GenBank/DDBJ databases">
        <title>Haplotype-resolved chromosome-level genome assembly of Huyou (Citrus changshanensis).</title>
        <authorList>
            <person name="Miao C."/>
            <person name="Chen W."/>
            <person name="Wu Y."/>
            <person name="Wang L."/>
            <person name="Zhao S."/>
            <person name="Grierson D."/>
            <person name="Xu C."/>
            <person name="Chen K."/>
        </authorList>
    </citation>
    <scope>NUCLEOTIDE SEQUENCE [LARGE SCALE GENOMIC DNA]</scope>
    <source>
        <strain evidence="2">01-14</strain>
        <tissue evidence="2">Leaf</tissue>
    </source>
</reference>
<evidence type="ECO:0000256" key="1">
    <source>
        <dbReference type="SAM" id="MobiDB-lite"/>
    </source>
</evidence>
<comment type="caution">
    <text evidence="2">The sequence shown here is derived from an EMBL/GenBank/DDBJ whole genome shotgun (WGS) entry which is preliminary data.</text>
</comment>
<gene>
    <name evidence="2" type="ORF">WN944_027247</name>
</gene>